<proteinExistence type="predicted"/>
<name>A0ABR4CPE0_9HELO</name>
<evidence type="ECO:0000313" key="3">
    <source>
        <dbReference type="Proteomes" id="UP001595075"/>
    </source>
</evidence>
<protein>
    <recommendedName>
        <fullName evidence="1">Heterokaryon incompatibility domain-containing protein</fullName>
    </recommendedName>
</protein>
<sequence>MLCEVCFRMGQSLDELFVPDPFHMIIIEEINGIDVKYRVQGVGYLHHKSVTDMLRAAKEGCELCRLIVDETRATKAGKTSLDLDESQIYARGLPSRHNGRIQGITMVAFYQSSLDDPVDITVLGTILGVYVLPDSPGSLLDMIHGELVEPHISRKTYTKAKSWIHGCLTTHPRCNHSLRSIPPRLIDVGPVDGSEEPRLIRNQGSRSDPWLALSHCWGGGISSATLYCNIEARMVSLPMSCLPTNFRDAIIITRELGFRYLWIDALCIIQDSRSDWELHLTLMGGIYQDAVLTIAADVASDSDTGIILRRDQAATFVRLPSRSSQHGLEAIIYFRPRLQDLPRGPLQTRGWTLQEDLLAVRTLSFSADQLLWQCQSKNISECHSTLPDSQGCRELGSEAYLKQSFLQVGAHSTAQTEFSIARFSREALEHWYLIVNEYVKRSLTVEQDRFPALSGIARQIELRTGYQYRFGIWLEDIHVGLLWSSHGTGRKQDHIVCPSWTWGGVIFPGSGPINLCYDIWSGPRSLTKERHTTTIHSRALVKDLDLTVSKDNAYMGVGSGRLSIQGKFKTASDWLKRHPRPLLYKENQRFDLSDLVQVRRYTDPMTDSPHIICELDYHEHWPDNWTDENRKHFEKGIAFIQIYRLSGYKDEEVHRANRGFENLRIAYALILESTGKEGEYRRRGMAEIPCNDGMADDGWETRSLEII</sequence>
<dbReference type="Pfam" id="PF06985">
    <property type="entry name" value="HET"/>
    <property type="match status" value="1"/>
</dbReference>
<evidence type="ECO:0000259" key="1">
    <source>
        <dbReference type="Pfam" id="PF06985"/>
    </source>
</evidence>
<dbReference type="PANTHER" id="PTHR33112">
    <property type="entry name" value="DOMAIN PROTEIN, PUTATIVE-RELATED"/>
    <property type="match status" value="1"/>
</dbReference>
<organism evidence="2 3">
    <name type="scientific">Oculimacula yallundae</name>
    <dbReference type="NCBI Taxonomy" id="86028"/>
    <lineage>
        <taxon>Eukaryota</taxon>
        <taxon>Fungi</taxon>
        <taxon>Dikarya</taxon>
        <taxon>Ascomycota</taxon>
        <taxon>Pezizomycotina</taxon>
        <taxon>Leotiomycetes</taxon>
        <taxon>Helotiales</taxon>
        <taxon>Ploettnerulaceae</taxon>
        <taxon>Oculimacula</taxon>
    </lineage>
</organism>
<dbReference type="PANTHER" id="PTHR33112:SF16">
    <property type="entry name" value="HETEROKARYON INCOMPATIBILITY DOMAIN-CONTAINING PROTEIN"/>
    <property type="match status" value="1"/>
</dbReference>
<reference evidence="2 3" key="1">
    <citation type="journal article" date="2024" name="Commun. Biol.">
        <title>Comparative genomic analysis of thermophilic fungi reveals convergent evolutionary adaptations and gene losses.</title>
        <authorList>
            <person name="Steindorff A.S."/>
            <person name="Aguilar-Pontes M.V."/>
            <person name="Robinson A.J."/>
            <person name="Andreopoulos B."/>
            <person name="LaButti K."/>
            <person name="Kuo A."/>
            <person name="Mondo S."/>
            <person name="Riley R."/>
            <person name="Otillar R."/>
            <person name="Haridas S."/>
            <person name="Lipzen A."/>
            <person name="Grimwood J."/>
            <person name="Schmutz J."/>
            <person name="Clum A."/>
            <person name="Reid I.D."/>
            <person name="Moisan M.C."/>
            <person name="Butler G."/>
            <person name="Nguyen T.T.M."/>
            <person name="Dewar K."/>
            <person name="Conant G."/>
            <person name="Drula E."/>
            <person name="Henrissat B."/>
            <person name="Hansel C."/>
            <person name="Singer S."/>
            <person name="Hutchinson M.I."/>
            <person name="de Vries R.P."/>
            <person name="Natvig D.O."/>
            <person name="Powell A.J."/>
            <person name="Tsang A."/>
            <person name="Grigoriev I.V."/>
        </authorList>
    </citation>
    <scope>NUCLEOTIDE SEQUENCE [LARGE SCALE GENOMIC DNA]</scope>
    <source>
        <strain evidence="2 3">CBS 494.80</strain>
    </source>
</reference>
<gene>
    <name evidence="2" type="ORF">VTL71DRAFT_13118</name>
</gene>
<dbReference type="EMBL" id="JAZHXI010000005">
    <property type="protein sequence ID" value="KAL2071883.1"/>
    <property type="molecule type" value="Genomic_DNA"/>
</dbReference>
<evidence type="ECO:0000313" key="2">
    <source>
        <dbReference type="EMBL" id="KAL2071883.1"/>
    </source>
</evidence>
<feature type="domain" description="Heterokaryon incompatibility" evidence="1">
    <location>
        <begin position="210"/>
        <end position="355"/>
    </location>
</feature>
<comment type="caution">
    <text evidence="2">The sequence shown here is derived from an EMBL/GenBank/DDBJ whole genome shotgun (WGS) entry which is preliminary data.</text>
</comment>
<keyword evidence="3" id="KW-1185">Reference proteome</keyword>
<dbReference type="InterPro" id="IPR010730">
    <property type="entry name" value="HET"/>
</dbReference>
<dbReference type="Proteomes" id="UP001595075">
    <property type="component" value="Unassembled WGS sequence"/>
</dbReference>
<accession>A0ABR4CPE0</accession>